<comment type="caution">
    <text evidence="2">The sequence shown here is derived from an EMBL/GenBank/DDBJ whole genome shotgun (WGS) entry which is preliminary data.</text>
</comment>
<evidence type="ECO:0000313" key="3">
    <source>
        <dbReference type="EMBL" id="GKV52250.1"/>
    </source>
</evidence>
<evidence type="ECO:0000313" key="4">
    <source>
        <dbReference type="Proteomes" id="UP001054252"/>
    </source>
</evidence>
<name>A0AAV5MPS5_9ROSI</name>
<gene>
    <name evidence="2" type="ORF">SLEP1_g58594</name>
    <name evidence="3" type="ORF">SLEP1_g58839</name>
</gene>
<dbReference type="EMBL" id="BPVZ01000580">
    <property type="protein sequence ID" value="GKV51983.1"/>
    <property type="molecule type" value="Genomic_DNA"/>
</dbReference>
<sequence>MHRSSCLPSSLYREWGIEGRAVSTLHEEKVRSVELSLAKNCNFGSLLDQGTESGADADERSRAAPTPGLSRAGPLSYSRVHLSLAFLVYLPLQSAFNQLTWTWLILGLPAWLGSIGLLTLLSFPFPRKKISFTKEKTDLVTGDSGTKKYPTSLLGLIACSICLPVPGTLP</sequence>
<organism evidence="2 4">
    <name type="scientific">Rubroshorea leprosula</name>
    <dbReference type="NCBI Taxonomy" id="152421"/>
    <lineage>
        <taxon>Eukaryota</taxon>
        <taxon>Viridiplantae</taxon>
        <taxon>Streptophyta</taxon>
        <taxon>Embryophyta</taxon>
        <taxon>Tracheophyta</taxon>
        <taxon>Spermatophyta</taxon>
        <taxon>Magnoliopsida</taxon>
        <taxon>eudicotyledons</taxon>
        <taxon>Gunneridae</taxon>
        <taxon>Pentapetalae</taxon>
        <taxon>rosids</taxon>
        <taxon>malvids</taxon>
        <taxon>Malvales</taxon>
        <taxon>Dipterocarpaceae</taxon>
        <taxon>Rubroshorea</taxon>
    </lineage>
</organism>
<accession>A0AAV5MPS5</accession>
<evidence type="ECO:0000313" key="2">
    <source>
        <dbReference type="EMBL" id="GKV51983.1"/>
    </source>
</evidence>
<proteinExistence type="predicted"/>
<feature type="transmembrane region" description="Helical" evidence="1">
    <location>
        <begin position="102"/>
        <end position="125"/>
    </location>
</feature>
<dbReference type="Proteomes" id="UP001054252">
    <property type="component" value="Unassembled WGS sequence"/>
</dbReference>
<dbReference type="AlphaFoldDB" id="A0AAV5MPS5"/>
<keyword evidence="4" id="KW-1185">Reference proteome</keyword>
<reference evidence="2 4" key="1">
    <citation type="journal article" date="2021" name="Commun. Biol.">
        <title>The genome of Shorea leprosula (Dipterocarpaceae) highlights the ecological relevance of drought in aseasonal tropical rainforests.</title>
        <authorList>
            <person name="Ng K.K.S."/>
            <person name="Kobayashi M.J."/>
            <person name="Fawcett J.A."/>
            <person name="Hatakeyama M."/>
            <person name="Paape T."/>
            <person name="Ng C.H."/>
            <person name="Ang C.C."/>
            <person name="Tnah L.H."/>
            <person name="Lee C.T."/>
            <person name="Nishiyama T."/>
            <person name="Sese J."/>
            <person name="O'Brien M.J."/>
            <person name="Copetti D."/>
            <person name="Mohd Noor M.I."/>
            <person name="Ong R.C."/>
            <person name="Putra M."/>
            <person name="Sireger I.Z."/>
            <person name="Indrioko S."/>
            <person name="Kosugi Y."/>
            <person name="Izuno A."/>
            <person name="Isagi Y."/>
            <person name="Lee S.L."/>
            <person name="Shimizu K.K."/>
        </authorList>
    </citation>
    <scope>NUCLEOTIDE SEQUENCE [LARGE SCALE GENOMIC DNA]</scope>
    <source>
        <strain evidence="2">214</strain>
    </source>
</reference>
<protein>
    <submittedName>
        <fullName evidence="2">Uncharacterized protein</fullName>
    </submittedName>
</protein>
<keyword evidence="1" id="KW-0812">Transmembrane</keyword>
<keyword evidence="1" id="KW-0472">Membrane</keyword>
<evidence type="ECO:0000256" key="1">
    <source>
        <dbReference type="SAM" id="Phobius"/>
    </source>
</evidence>
<keyword evidence="1" id="KW-1133">Transmembrane helix</keyword>
<dbReference type="EMBL" id="BPVZ01000642">
    <property type="protein sequence ID" value="GKV52250.1"/>
    <property type="molecule type" value="Genomic_DNA"/>
</dbReference>